<dbReference type="InterPro" id="IPR036061">
    <property type="entry name" value="CheW-like_dom_sf"/>
</dbReference>
<comment type="subcellular location">
    <subcellularLocation>
        <location evidence="1">Cytoplasm</location>
    </subcellularLocation>
</comment>
<dbReference type="AlphaFoldDB" id="A0A7C2TL31"/>
<dbReference type="Gene3D" id="2.40.50.180">
    <property type="entry name" value="CheA-289, Domain 4"/>
    <property type="match status" value="1"/>
</dbReference>
<dbReference type="PANTHER" id="PTHR22617:SF23">
    <property type="entry name" value="CHEMOTAXIS PROTEIN CHEW"/>
    <property type="match status" value="1"/>
</dbReference>
<evidence type="ECO:0000256" key="4">
    <source>
        <dbReference type="ARBA" id="ARBA00022500"/>
    </source>
</evidence>
<dbReference type="GO" id="GO:0005829">
    <property type="term" value="C:cytosol"/>
    <property type="evidence" value="ECO:0007669"/>
    <property type="project" value="TreeGrafter"/>
</dbReference>
<dbReference type="PANTHER" id="PTHR22617">
    <property type="entry name" value="CHEMOTAXIS SENSOR HISTIDINE KINASE-RELATED"/>
    <property type="match status" value="1"/>
</dbReference>
<dbReference type="InterPro" id="IPR002545">
    <property type="entry name" value="CheW-lke_dom"/>
</dbReference>
<dbReference type="Gene3D" id="2.30.30.40">
    <property type="entry name" value="SH3 Domains"/>
    <property type="match status" value="1"/>
</dbReference>
<dbReference type="Proteomes" id="UP000885986">
    <property type="component" value="Unassembled WGS sequence"/>
</dbReference>
<evidence type="ECO:0000256" key="3">
    <source>
        <dbReference type="ARBA" id="ARBA00022490"/>
    </source>
</evidence>
<proteinExistence type="predicted"/>
<accession>A0A7C2TL31</accession>
<gene>
    <name evidence="6" type="ORF">ENN98_05615</name>
</gene>
<dbReference type="CDD" id="cd00732">
    <property type="entry name" value="CheW"/>
    <property type="match status" value="1"/>
</dbReference>
<keyword evidence="3" id="KW-0963">Cytoplasm</keyword>
<evidence type="ECO:0000313" key="6">
    <source>
        <dbReference type="EMBL" id="HET98154.1"/>
    </source>
</evidence>
<dbReference type="SMART" id="SM00260">
    <property type="entry name" value="CheW"/>
    <property type="match status" value="1"/>
</dbReference>
<dbReference type="FunFam" id="2.40.50.180:FF:000002">
    <property type="entry name" value="Chemotaxis protein CheW"/>
    <property type="match status" value="1"/>
</dbReference>
<protein>
    <recommendedName>
        <fullName evidence="2">Chemotaxis protein CheW</fullName>
    </recommendedName>
</protein>
<dbReference type="GO" id="GO:0007165">
    <property type="term" value="P:signal transduction"/>
    <property type="evidence" value="ECO:0007669"/>
    <property type="project" value="InterPro"/>
</dbReference>
<dbReference type="GO" id="GO:0006935">
    <property type="term" value="P:chemotaxis"/>
    <property type="evidence" value="ECO:0007669"/>
    <property type="project" value="UniProtKB-KW"/>
</dbReference>
<comment type="caution">
    <text evidence="6">The sequence shown here is derived from an EMBL/GenBank/DDBJ whole genome shotgun (WGS) entry which is preliminary data.</text>
</comment>
<organism evidence="6">
    <name type="scientific">Desulfurivibrio alkaliphilus</name>
    <dbReference type="NCBI Taxonomy" id="427923"/>
    <lineage>
        <taxon>Bacteria</taxon>
        <taxon>Pseudomonadati</taxon>
        <taxon>Thermodesulfobacteriota</taxon>
        <taxon>Desulfobulbia</taxon>
        <taxon>Desulfobulbales</taxon>
        <taxon>Desulfobulbaceae</taxon>
        <taxon>Desulfurivibrio</taxon>
    </lineage>
</organism>
<dbReference type="Pfam" id="PF01584">
    <property type="entry name" value="CheW"/>
    <property type="match status" value="1"/>
</dbReference>
<keyword evidence="4" id="KW-0145">Chemotaxis</keyword>
<reference evidence="6" key="1">
    <citation type="journal article" date="2020" name="mSystems">
        <title>Genome- and Community-Level Interaction Insights into Carbon Utilization and Element Cycling Functions of Hydrothermarchaeota in Hydrothermal Sediment.</title>
        <authorList>
            <person name="Zhou Z."/>
            <person name="Liu Y."/>
            <person name="Xu W."/>
            <person name="Pan J."/>
            <person name="Luo Z.H."/>
            <person name="Li M."/>
        </authorList>
    </citation>
    <scope>NUCLEOTIDE SEQUENCE [LARGE SCALE GENOMIC DNA]</scope>
    <source>
        <strain evidence="6">SpSt-1224</strain>
    </source>
</reference>
<dbReference type="SUPFAM" id="SSF50341">
    <property type="entry name" value="CheW-like"/>
    <property type="match status" value="1"/>
</dbReference>
<dbReference type="InterPro" id="IPR039315">
    <property type="entry name" value="CheW"/>
</dbReference>
<name>A0A7C2TL31_9BACT</name>
<evidence type="ECO:0000256" key="2">
    <source>
        <dbReference type="ARBA" id="ARBA00021483"/>
    </source>
</evidence>
<dbReference type="EMBL" id="DSDS01000130">
    <property type="protein sequence ID" value="HET98154.1"/>
    <property type="molecule type" value="Genomic_DNA"/>
</dbReference>
<evidence type="ECO:0000259" key="5">
    <source>
        <dbReference type="PROSITE" id="PS50851"/>
    </source>
</evidence>
<dbReference type="PROSITE" id="PS50851">
    <property type="entry name" value="CHEW"/>
    <property type="match status" value="1"/>
</dbReference>
<feature type="domain" description="CheW-like" evidence="5">
    <location>
        <begin position="23"/>
        <end position="163"/>
    </location>
</feature>
<sequence>MAEEKLDDETRDEWDEDNEDTQKDKYLTFHLNREDYGIEIRFVTEIIGIQNITRVPDMPHFLKGVINLRGKVIPVMDVRLRFGMPEQEYDERTCIVVVNINETAIGLVVDKVQEVVDIPESQVEPPPEMSRGKSSPFLQGMGKIGDEVKILLNIEQLLYDEELSAIKTTADKNPTSLNNPR</sequence>
<evidence type="ECO:0000256" key="1">
    <source>
        <dbReference type="ARBA" id="ARBA00004496"/>
    </source>
</evidence>